<dbReference type="NCBIfam" id="TIGR01457">
    <property type="entry name" value="HAD-SF-IIA-hyp2"/>
    <property type="match status" value="1"/>
</dbReference>
<organism evidence="9 10">
    <name type="scientific">Alkalibacterium subtropicum</name>
    <dbReference type="NCBI Taxonomy" id="753702"/>
    <lineage>
        <taxon>Bacteria</taxon>
        <taxon>Bacillati</taxon>
        <taxon>Bacillota</taxon>
        <taxon>Bacilli</taxon>
        <taxon>Lactobacillales</taxon>
        <taxon>Carnobacteriaceae</taxon>
        <taxon>Alkalibacterium</taxon>
    </lineage>
</organism>
<dbReference type="GO" id="GO:0016791">
    <property type="term" value="F:phosphatase activity"/>
    <property type="evidence" value="ECO:0007669"/>
    <property type="project" value="TreeGrafter"/>
</dbReference>
<keyword evidence="3" id="KW-0378">Hydrolase</keyword>
<evidence type="ECO:0000256" key="1">
    <source>
        <dbReference type="ARBA" id="ARBA00006696"/>
    </source>
</evidence>
<dbReference type="SFLD" id="SFLDS00003">
    <property type="entry name" value="Haloacid_Dehalogenase"/>
    <property type="match status" value="1"/>
</dbReference>
<feature type="binding site" evidence="8">
    <location>
        <position position="14"/>
    </location>
    <ligand>
        <name>Mg(2+)</name>
        <dbReference type="ChEBI" id="CHEBI:18420"/>
    </ligand>
</feature>
<evidence type="ECO:0000256" key="8">
    <source>
        <dbReference type="PIRSR" id="PIRSR000915-3"/>
    </source>
</evidence>
<dbReference type="InterPro" id="IPR006357">
    <property type="entry name" value="HAD-SF_hydro_IIA"/>
</dbReference>
<evidence type="ECO:0000256" key="3">
    <source>
        <dbReference type="ARBA" id="ARBA00022801"/>
    </source>
</evidence>
<dbReference type="PIRSF" id="PIRSF000915">
    <property type="entry name" value="PGP-type_phosphatase"/>
    <property type="match status" value="1"/>
</dbReference>
<dbReference type="EC" id="3.1.3.-" evidence="5"/>
<keyword evidence="10" id="KW-1185">Reference proteome</keyword>
<evidence type="ECO:0000313" key="9">
    <source>
        <dbReference type="EMBL" id="SFC21521.1"/>
    </source>
</evidence>
<dbReference type="PANTHER" id="PTHR19288:SF46">
    <property type="entry name" value="HALOACID DEHALOGENASE-LIKE HYDROLASE DOMAIN-CONTAINING PROTEIN 2"/>
    <property type="match status" value="1"/>
</dbReference>
<evidence type="ECO:0000256" key="2">
    <source>
        <dbReference type="ARBA" id="ARBA00022723"/>
    </source>
</evidence>
<feature type="active site" description="Nucleophile" evidence="6">
    <location>
        <position position="12"/>
    </location>
</feature>
<evidence type="ECO:0000256" key="7">
    <source>
        <dbReference type="PIRSR" id="PIRSR000915-2"/>
    </source>
</evidence>
<sequence length="261" mass="29050">MHVKNYRGYFIDLDGTMYRGTEPIQEAPYFVKKLKNSKIPYLFLTNNSTSTPQEVADRLNKTFNIPAKAEDIYTSALATADYVKALKGNRVYVVGENGLKQALTDAGCELVDKDIDHVVVGLDRYLTYDKCEIASLAIQKGATFVATNKDTNIPTERGMSPGAGAVIAMIEKASKIKPVFVGKPEEIMMASALDKLNLSEREVLMVGDNYETDIMAGINSRIDTLLVLTGFTKREDLEYQEIQPTYVIDTLDEWGDERASH</sequence>
<dbReference type="OrthoDB" id="9810449at2"/>
<feature type="active site" description="Proton donor" evidence="6">
    <location>
        <position position="14"/>
    </location>
</feature>
<dbReference type="Proteomes" id="UP000199612">
    <property type="component" value="Unassembled WGS sequence"/>
</dbReference>
<accession>A0A1I1HCE3</accession>
<dbReference type="InterPro" id="IPR006354">
    <property type="entry name" value="HAD-SF_hydro_IIA_hyp1"/>
</dbReference>
<dbReference type="InterPro" id="IPR036412">
    <property type="entry name" value="HAD-like_sf"/>
</dbReference>
<comment type="similarity">
    <text evidence="1 5">Belongs to the HAD-like hydrolase superfamily. NagD family.</text>
</comment>
<dbReference type="Pfam" id="PF13242">
    <property type="entry name" value="Hydrolase_like"/>
    <property type="match status" value="1"/>
</dbReference>
<dbReference type="STRING" id="753702.SAMN04488102_10412"/>
<dbReference type="PANTHER" id="PTHR19288">
    <property type="entry name" value="4-NITROPHENYLPHOSPHATASE-RELATED"/>
    <property type="match status" value="1"/>
</dbReference>
<dbReference type="GO" id="GO:0005737">
    <property type="term" value="C:cytoplasm"/>
    <property type="evidence" value="ECO:0007669"/>
    <property type="project" value="TreeGrafter"/>
</dbReference>
<dbReference type="FunFam" id="3.40.50.1000:FF:000053">
    <property type="entry name" value="TIGR01457 family HAD hydrolase"/>
    <property type="match status" value="1"/>
</dbReference>
<dbReference type="InterPro" id="IPR023214">
    <property type="entry name" value="HAD_sf"/>
</dbReference>
<feature type="binding site" evidence="8">
    <location>
        <position position="12"/>
    </location>
    <ligand>
        <name>Mg(2+)</name>
        <dbReference type="ChEBI" id="CHEBI:18420"/>
    </ligand>
</feature>
<evidence type="ECO:0000256" key="4">
    <source>
        <dbReference type="ARBA" id="ARBA00022842"/>
    </source>
</evidence>
<feature type="binding site" evidence="8">
    <location>
        <position position="208"/>
    </location>
    <ligand>
        <name>Mg(2+)</name>
        <dbReference type="ChEBI" id="CHEBI:18420"/>
    </ligand>
</feature>
<dbReference type="CDD" id="cd07530">
    <property type="entry name" value="HAD_Pase_UmpH-like"/>
    <property type="match status" value="1"/>
</dbReference>
<evidence type="ECO:0000256" key="5">
    <source>
        <dbReference type="PIRNR" id="PIRNR000915"/>
    </source>
</evidence>
<dbReference type="SUPFAM" id="SSF56784">
    <property type="entry name" value="HAD-like"/>
    <property type="match status" value="1"/>
</dbReference>
<comment type="function">
    <text evidence="5">Catalyzes the dephosphorylation of 2-6 carbon acid sugars in vitro.</text>
</comment>
<dbReference type="GO" id="GO:0046872">
    <property type="term" value="F:metal ion binding"/>
    <property type="evidence" value="ECO:0007669"/>
    <property type="project" value="UniProtKB-KW"/>
</dbReference>
<comment type="cofactor">
    <cofactor evidence="8">
        <name>Mg(2+)</name>
        <dbReference type="ChEBI" id="CHEBI:18420"/>
    </cofactor>
    <text evidence="8">Divalent metal ions. Mg(2+) is the most effective.</text>
</comment>
<dbReference type="EMBL" id="FOLT01000004">
    <property type="protein sequence ID" value="SFC21521.1"/>
    <property type="molecule type" value="Genomic_DNA"/>
</dbReference>
<name>A0A1I1HCE3_9LACT</name>
<dbReference type="NCBIfam" id="TIGR01460">
    <property type="entry name" value="HAD-SF-IIA"/>
    <property type="match status" value="1"/>
</dbReference>
<keyword evidence="4 5" id="KW-0460">Magnesium</keyword>
<evidence type="ECO:0000256" key="6">
    <source>
        <dbReference type="PIRSR" id="PIRSR000915-1"/>
    </source>
</evidence>
<dbReference type="AlphaFoldDB" id="A0A1I1HCE3"/>
<dbReference type="SFLD" id="SFLDG01139">
    <property type="entry name" value="C2.A:_Pyridoxal_Phosphate_Phos"/>
    <property type="match status" value="1"/>
</dbReference>
<keyword evidence="2 5" id="KW-0479">Metal-binding</keyword>
<gene>
    <name evidence="9" type="ORF">SAMN04488102_10412</name>
</gene>
<feature type="binding site" evidence="7">
    <location>
        <position position="183"/>
    </location>
    <ligand>
        <name>substrate</name>
    </ligand>
</feature>
<evidence type="ECO:0000313" key="10">
    <source>
        <dbReference type="Proteomes" id="UP000199612"/>
    </source>
</evidence>
<proteinExistence type="inferred from homology"/>
<reference evidence="10" key="1">
    <citation type="submission" date="2016-10" db="EMBL/GenBank/DDBJ databases">
        <authorList>
            <person name="Varghese N."/>
            <person name="Submissions S."/>
        </authorList>
    </citation>
    <scope>NUCLEOTIDE SEQUENCE [LARGE SCALE GENOMIC DNA]</scope>
    <source>
        <strain evidence="10">DSM 23664</strain>
    </source>
</reference>
<dbReference type="RefSeq" id="WP_091529231.1">
    <property type="nucleotide sequence ID" value="NZ_FOLT01000004.1"/>
</dbReference>
<dbReference type="Pfam" id="PF13344">
    <property type="entry name" value="Hydrolase_6"/>
    <property type="match status" value="1"/>
</dbReference>
<protein>
    <recommendedName>
        <fullName evidence="5">Acid sugar phosphatase</fullName>
        <ecNumber evidence="5">3.1.3.-</ecNumber>
    </recommendedName>
</protein>
<dbReference type="Gene3D" id="3.40.50.1000">
    <property type="entry name" value="HAD superfamily/HAD-like"/>
    <property type="match status" value="2"/>
</dbReference>